<evidence type="ECO:0000256" key="3">
    <source>
        <dbReference type="ARBA" id="ARBA00022692"/>
    </source>
</evidence>
<comment type="caution">
    <text evidence="10">The sequence shown here is derived from an EMBL/GenBank/DDBJ whole genome shotgun (WGS) entry which is preliminary data.</text>
</comment>
<protein>
    <submittedName>
        <fullName evidence="10">Rhomboid family intramembrane serine protease</fullName>
    </submittedName>
</protein>
<feature type="region of interest" description="Disordered" evidence="7">
    <location>
        <begin position="345"/>
        <end position="370"/>
    </location>
</feature>
<keyword evidence="5 8" id="KW-1133">Transmembrane helix</keyword>
<reference evidence="10 11" key="1">
    <citation type="submission" date="2015-12" db="EMBL/GenBank/DDBJ databases">
        <title>Nitrous oxide reduction kinetics distinguish bacteria harboring typical versus atypical NosZ.</title>
        <authorList>
            <person name="Yoon S."/>
            <person name="Nissen S."/>
            <person name="Park D."/>
            <person name="Sanford R.A."/>
            <person name="Loeffler F.E."/>
        </authorList>
    </citation>
    <scope>NUCLEOTIDE SEQUENCE [LARGE SCALE GENOMIC DNA]</scope>
    <source>
        <strain evidence="10 11">ATCC BAA-841</strain>
    </source>
</reference>
<evidence type="ECO:0000256" key="8">
    <source>
        <dbReference type="SAM" id="Phobius"/>
    </source>
</evidence>
<dbReference type="AlphaFoldDB" id="A0A133XJY3"/>
<proteinExistence type="inferred from homology"/>
<feature type="domain" description="Peptidase S54 rhomboid" evidence="9">
    <location>
        <begin position="68"/>
        <end position="209"/>
    </location>
</feature>
<feature type="transmembrane region" description="Helical" evidence="8">
    <location>
        <begin position="166"/>
        <end position="185"/>
    </location>
</feature>
<organism evidence="10 11">
    <name type="scientific">Dechloromonas denitrificans</name>
    <dbReference type="NCBI Taxonomy" id="281362"/>
    <lineage>
        <taxon>Bacteria</taxon>
        <taxon>Pseudomonadati</taxon>
        <taxon>Pseudomonadota</taxon>
        <taxon>Betaproteobacteria</taxon>
        <taxon>Rhodocyclales</taxon>
        <taxon>Azonexaceae</taxon>
        <taxon>Dechloromonas</taxon>
    </lineage>
</organism>
<dbReference type="GO" id="GO:0016020">
    <property type="term" value="C:membrane"/>
    <property type="evidence" value="ECO:0007669"/>
    <property type="project" value="UniProtKB-SubCell"/>
</dbReference>
<feature type="compositionally biased region" description="Pro residues" evidence="7">
    <location>
        <begin position="357"/>
        <end position="370"/>
    </location>
</feature>
<evidence type="ECO:0000259" key="9">
    <source>
        <dbReference type="Pfam" id="PF01694"/>
    </source>
</evidence>
<evidence type="ECO:0000256" key="5">
    <source>
        <dbReference type="ARBA" id="ARBA00022989"/>
    </source>
</evidence>
<accession>A0A133XJY3</accession>
<feature type="transmembrane region" description="Helical" evidence="8">
    <location>
        <begin position="133"/>
        <end position="154"/>
    </location>
</feature>
<dbReference type="SUPFAM" id="SSF144091">
    <property type="entry name" value="Rhomboid-like"/>
    <property type="match status" value="1"/>
</dbReference>
<dbReference type="InterPro" id="IPR035952">
    <property type="entry name" value="Rhomboid-like_sf"/>
</dbReference>
<dbReference type="EMBL" id="LODL01000019">
    <property type="protein sequence ID" value="KXB31249.1"/>
    <property type="molecule type" value="Genomic_DNA"/>
</dbReference>
<gene>
    <name evidence="10" type="ORF">AT959_09825</name>
</gene>
<evidence type="ECO:0000313" key="10">
    <source>
        <dbReference type="EMBL" id="KXB31249.1"/>
    </source>
</evidence>
<dbReference type="Proteomes" id="UP000070186">
    <property type="component" value="Unassembled WGS sequence"/>
</dbReference>
<dbReference type="STRING" id="281362.AT959_09825"/>
<feature type="transmembrane region" description="Helical" evidence="8">
    <location>
        <begin position="223"/>
        <end position="240"/>
    </location>
</feature>
<evidence type="ECO:0000256" key="6">
    <source>
        <dbReference type="ARBA" id="ARBA00023136"/>
    </source>
</evidence>
<keyword evidence="11" id="KW-1185">Reference proteome</keyword>
<keyword evidence="3 8" id="KW-0812">Transmembrane</keyword>
<evidence type="ECO:0000256" key="7">
    <source>
        <dbReference type="SAM" id="MobiDB-lite"/>
    </source>
</evidence>
<feature type="transmembrane region" description="Helical" evidence="8">
    <location>
        <begin position="26"/>
        <end position="50"/>
    </location>
</feature>
<dbReference type="InterPro" id="IPR022764">
    <property type="entry name" value="Peptidase_S54_rhomboid_dom"/>
</dbReference>
<feature type="transmembrane region" description="Helical" evidence="8">
    <location>
        <begin position="106"/>
        <end position="127"/>
    </location>
</feature>
<dbReference type="InterPro" id="IPR050925">
    <property type="entry name" value="Rhomboid_protease_S54"/>
</dbReference>
<keyword evidence="10" id="KW-0645">Protease</keyword>
<dbReference type="Gene3D" id="1.20.1540.10">
    <property type="entry name" value="Rhomboid-like"/>
    <property type="match status" value="1"/>
</dbReference>
<evidence type="ECO:0000256" key="1">
    <source>
        <dbReference type="ARBA" id="ARBA00004141"/>
    </source>
</evidence>
<comment type="subcellular location">
    <subcellularLocation>
        <location evidence="1">Membrane</location>
        <topology evidence="1">Multi-pass membrane protein</topology>
    </subcellularLocation>
</comment>
<evidence type="ECO:0000256" key="2">
    <source>
        <dbReference type="ARBA" id="ARBA00009045"/>
    </source>
</evidence>
<dbReference type="PANTHER" id="PTHR43731">
    <property type="entry name" value="RHOMBOID PROTEASE"/>
    <property type="match status" value="1"/>
</dbReference>
<keyword evidence="6 8" id="KW-0472">Membrane</keyword>
<dbReference type="Pfam" id="PF01694">
    <property type="entry name" value="Rhomboid"/>
    <property type="match status" value="1"/>
</dbReference>
<evidence type="ECO:0000256" key="4">
    <source>
        <dbReference type="ARBA" id="ARBA00022801"/>
    </source>
</evidence>
<dbReference type="GO" id="GO:0004252">
    <property type="term" value="F:serine-type endopeptidase activity"/>
    <property type="evidence" value="ECO:0007669"/>
    <property type="project" value="InterPro"/>
</dbReference>
<sequence length="370" mass="40629">MPDSPAQPDSLYDVLHARSSRLPVTWLLLAANALVFILMLNAGAGLWHSQNGVQLAWGANFGPATQDGQWWRLGSALFLHFGLLHIAMNLWALWDGGHLVERIYGHLRFAVIYFASGLFGNLLSLVAQGNHAVSGGASGAIFGVYGALLIFLWRERRVLLPAEFRWLFRAGIAFTLASIGLGLLIPGIDNSAHIGGLLAGILLGNLLGRPLLGKTPWPPRQRLAGGLLLAGAVVVLLTHIPPPSYRWRDEVAAQAEIQQFLDRESRIQASWQEIIRQDRRTADSIQALAERIEQEISEPYDASFEQLSELNLSPTTPSAAQVEALRAYSEKRRDSAQALARQLRARGQFGPFNQPRLGPPFSTPENIPPK</sequence>
<keyword evidence="4" id="KW-0378">Hydrolase</keyword>
<feature type="transmembrane region" description="Helical" evidence="8">
    <location>
        <begin position="191"/>
        <end position="211"/>
    </location>
</feature>
<feature type="transmembrane region" description="Helical" evidence="8">
    <location>
        <begin position="70"/>
        <end position="94"/>
    </location>
</feature>
<dbReference type="PANTHER" id="PTHR43731:SF14">
    <property type="entry name" value="PRESENILIN-ASSOCIATED RHOMBOID-LIKE PROTEIN, MITOCHONDRIAL"/>
    <property type="match status" value="1"/>
</dbReference>
<name>A0A133XJY3_9RHOO</name>
<comment type="similarity">
    <text evidence="2">Belongs to the peptidase S54 family.</text>
</comment>
<evidence type="ECO:0000313" key="11">
    <source>
        <dbReference type="Proteomes" id="UP000070186"/>
    </source>
</evidence>
<dbReference type="GO" id="GO:0006508">
    <property type="term" value="P:proteolysis"/>
    <property type="evidence" value="ECO:0007669"/>
    <property type="project" value="UniProtKB-KW"/>
</dbReference>